<sequence length="302" mass="32847">MGTTYVHTVNWKTSLFDGDTSSALSDEVFGTMETGLHTVQIRVTSGKRPFSGNRADTSDSENGSTHQTKRQRLGEPVSVHDFIEFAPSHDHQPRPSGGTHLSSQESLSSGKVRINGVALVPGESSKSIDRSSFETLTRKAARTDYVSTQGFESTHPPAKIKKLQVESEPIDIEIRRAPPTVPSLRISGLKLEELPETSRQVSSDADSDQQGNNNQIGCECGVEAENIDSYDLSDTLTENNLGSELAHKESALESLRFGFPVDADGAVEQQEEELCEVIAIGTPRSAIKTSDMLHHLKAGNWT</sequence>
<dbReference type="Proteomes" id="UP001370758">
    <property type="component" value="Unassembled WGS sequence"/>
</dbReference>
<evidence type="ECO:0000313" key="2">
    <source>
        <dbReference type="EMBL" id="KAK6505310.1"/>
    </source>
</evidence>
<dbReference type="EMBL" id="JAVHJL010000004">
    <property type="protein sequence ID" value="KAK6505310.1"/>
    <property type="molecule type" value="Genomic_DNA"/>
</dbReference>
<proteinExistence type="predicted"/>
<reference evidence="2 3" key="1">
    <citation type="submission" date="2023-08" db="EMBL/GenBank/DDBJ databases">
        <authorList>
            <person name="Palmer J.M."/>
        </authorList>
    </citation>
    <scope>NUCLEOTIDE SEQUENCE [LARGE SCALE GENOMIC DNA]</scope>
    <source>
        <strain evidence="2 3">TWF481</strain>
    </source>
</reference>
<accession>A0AAV9WBS7</accession>
<keyword evidence="3" id="KW-1185">Reference proteome</keyword>
<name>A0AAV9WBS7_9PEZI</name>
<feature type="region of interest" description="Disordered" evidence="1">
    <location>
        <begin position="42"/>
        <end position="108"/>
    </location>
</feature>
<feature type="compositionally biased region" description="Polar residues" evidence="1">
    <location>
        <begin position="99"/>
        <end position="108"/>
    </location>
</feature>
<feature type="compositionally biased region" description="Basic and acidic residues" evidence="1">
    <location>
        <begin position="81"/>
        <end position="93"/>
    </location>
</feature>
<dbReference type="AlphaFoldDB" id="A0AAV9WBS7"/>
<protein>
    <submittedName>
        <fullName evidence="2">Uncharacterized protein</fullName>
    </submittedName>
</protein>
<evidence type="ECO:0000256" key="1">
    <source>
        <dbReference type="SAM" id="MobiDB-lite"/>
    </source>
</evidence>
<gene>
    <name evidence="2" type="ORF">TWF481_007216</name>
</gene>
<evidence type="ECO:0000313" key="3">
    <source>
        <dbReference type="Proteomes" id="UP001370758"/>
    </source>
</evidence>
<organism evidence="2 3">
    <name type="scientific">Arthrobotrys musiformis</name>
    <dbReference type="NCBI Taxonomy" id="47236"/>
    <lineage>
        <taxon>Eukaryota</taxon>
        <taxon>Fungi</taxon>
        <taxon>Dikarya</taxon>
        <taxon>Ascomycota</taxon>
        <taxon>Pezizomycotina</taxon>
        <taxon>Orbiliomycetes</taxon>
        <taxon>Orbiliales</taxon>
        <taxon>Orbiliaceae</taxon>
        <taxon>Arthrobotrys</taxon>
    </lineage>
</organism>
<comment type="caution">
    <text evidence="2">The sequence shown here is derived from an EMBL/GenBank/DDBJ whole genome shotgun (WGS) entry which is preliminary data.</text>
</comment>